<proteinExistence type="predicted"/>
<gene>
    <name evidence="2" type="primary">ABSGL_11697.1 scaffold 12318</name>
</gene>
<dbReference type="EMBL" id="LT554473">
    <property type="protein sequence ID" value="SAM05822.1"/>
    <property type="molecule type" value="Genomic_DNA"/>
</dbReference>
<evidence type="ECO:0000313" key="3">
    <source>
        <dbReference type="Proteomes" id="UP000078561"/>
    </source>
</evidence>
<dbReference type="InParanoid" id="A0A168QZ86"/>
<feature type="transmembrane region" description="Helical" evidence="1">
    <location>
        <begin position="81"/>
        <end position="104"/>
    </location>
</feature>
<keyword evidence="1" id="KW-0812">Transmembrane</keyword>
<keyword evidence="1" id="KW-0472">Membrane</keyword>
<sequence length="117" mass="13433">MQSTKQHKWWNRQDKKLSTDPLLPLPNNRILQEDSSVSWWNELIKRAVFENEGDAVPGSSQANTISTILQGNEDKRDRSNILTNVFVSMMAGMVTKSTVLALFASTRRKHLWANLHR</sequence>
<organism evidence="2">
    <name type="scientific">Absidia glauca</name>
    <name type="common">Pin mould</name>
    <dbReference type="NCBI Taxonomy" id="4829"/>
    <lineage>
        <taxon>Eukaryota</taxon>
        <taxon>Fungi</taxon>
        <taxon>Fungi incertae sedis</taxon>
        <taxon>Mucoromycota</taxon>
        <taxon>Mucoromycotina</taxon>
        <taxon>Mucoromycetes</taxon>
        <taxon>Mucorales</taxon>
        <taxon>Cunninghamellaceae</taxon>
        <taxon>Absidia</taxon>
    </lineage>
</organism>
<reference evidence="2" key="1">
    <citation type="submission" date="2016-04" db="EMBL/GenBank/DDBJ databases">
        <authorList>
            <person name="Evans L.H."/>
            <person name="Alamgir A."/>
            <person name="Owens N."/>
            <person name="Weber N.D."/>
            <person name="Virtaneva K."/>
            <person name="Barbian K."/>
            <person name="Babar A."/>
            <person name="Rosenke K."/>
        </authorList>
    </citation>
    <scope>NUCLEOTIDE SEQUENCE [LARGE SCALE GENOMIC DNA]</scope>
    <source>
        <strain evidence="2">CBS 101.48</strain>
    </source>
</reference>
<evidence type="ECO:0000256" key="1">
    <source>
        <dbReference type="SAM" id="Phobius"/>
    </source>
</evidence>
<keyword evidence="1" id="KW-1133">Transmembrane helix</keyword>
<name>A0A168QZ86_ABSGL</name>
<dbReference type="Proteomes" id="UP000078561">
    <property type="component" value="Unassembled WGS sequence"/>
</dbReference>
<evidence type="ECO:0000313" key="2">
    <source>
        <dbReference type="EMBL" id="SAM05822.1"/>
    </source>
</evidence>
<protein>
    <submittedName>
        <fullName evidence="2">Uncharacterized protein</fullName>
    </submittedName>
</protein>
<keyword evidence="3" id="KW-1185">Reference proteome</keyword>
<accession>A0A168QZ86</accession>
<dbReference type="AlphaFoldDB" id="A0A168QZ86"/>